<dbReference type="InterPro" id="IPR014939">
    <property type="entry name" value="CDT1_Gemini-bd-like"/>
</dbReference>
<dbReference type="GO" id="GO:0000278">
    <property type="term" value="P:mitotic cell cycle"/>
    <property type="evidence" value="ECO:0007669"/>
    <property type="project" value="TreeGrafter"/>
</dbReference>
<name>A0AAD7VU69_9ASCO</name>
<dbReference type="GO" id="GO:0005634">
    <property type="term" value="C:nucleus"/>
    <property type="evidence" value="ECO:0007669"/>
    <property type="project" value="TreeGrafter"/>
</dbReference>
<dbReference type="Proteomes" id="UP001217417">
    <property type="component" value="Unassembled WGS sequence"/>
</dbReference>
<comment type="similarity">
    <text evidence="1">Belongs to the Cdt1 family.</text>
</comment>
<dbReference type="GO" id="GO:0003677">
    <property type="term" value="F:DNA binding"/>
    <property type="evidence" value="ECO:0007669"/>
    <property type="project" value="InterPro"/>
</dbReference>
<protein>
    <recommendedName>
        <fullName evidence="8">DNA replication factor Cdt1 C-terminal domain-containing protein</fullName>
    </recommendedName>
</protein>
<dbReference type="SUPFAM" id="SSF46785">
    <property type="entry name" value="Winged helix' DNA-binding domain"/>
    <property type="match status" value="1"/>
</dbReference>
<dbReference type="InterPro" id="IPR036390">
    <property type="entry name" value="WH_DNA-bd_sf"/>
</dbReference>
<sequence>MAKSVTTRQTSVLSKRKITTQENEQHNRIQKRSAATAGLRAGNDIRAFGFRATKTDVDVLDKSYKPVLVENGAACRKGITRLQTELAKLNTLFVAIDKMLWVSYGGDIVGATIPFSEVKRQVECACRRQCNLVDLQKILHIYPDAYQITRKLSTPDYIIEFVPSDNIKPSQDSEFLACRERMFEILCADFEKTADQQEVPLHPLPSSQKFGNAAHRLISNRESLRKNASDVKILLRGENFKKPAFTATSVATREQNLLERIRAKQAAREEAQKFTVSPAVAGKCAALGRVPAIVDILLQLQAGSVSDGVMHVSLRKVVELVRDSIRASGVPPSANDVTEAVEVLGQIVPQWCSVVTVGVVSSVKLTTREMCGLAREDILAKTCAERSRLLQ</sequence>
<feature type="region of interest" description="Disordered" evidence="3">
    <location>
        <begin position="1"/>
        <end position="33"/>
    </location>
</feature>
<keyword evidence="7" id="KW-1185">Reference proteome</keyword>
<evidence type="ECO:0000259" key="5">
    <source>
        <dbReference type="Pfam" id="PF16679"/>
    </source>
</evidence>
<feature type="domain" description="DNA replication factor Cdt1 C-terminal" evidence="5">
    <location>
        <begin position="256"/>
        <end position="358"/>
    </location>
</feature>
<evidence type="ECO:0000259" key="4">
    <source>
        <dbReference type="Pfam" id="PF08839"/>
    </source>
</evidence>
<dbReference type="PANTHER" id="PTHR28637:SF1">
    <property type="entry name" value="DNA REPLICATION FACTOR CDT1"/>
    <property type="match status" value="1"/>
</dbReference>
<dbReference type="PANTHER" id="PTHR28637">
    <property type="entry name" value="DNA REPLICATION FACTOR CDT1"/>
    <property type="match status" value="1"/>
</dbReference>
<dbReference type="AlphaFoldDB" id="A0AAD7VU69"/>
<feature type="compositionally biased region" description="Polar residues" evidence="3">
    <location>
        <begin position="1"/>
        <end position="13"/>
    </location>
</feature>
<reference evidence="6" key="1">
    <citation type="submission" date="2023-03" db="EMBL/GenBank/DDBJ databases">
        <title>Near-Complete genome sequence of Lipomyces tetrasporous NRRL Y-64009, an oleaginous yeast capable of growing on lignocellulosic hydrolysates.</title>
        <authorList>
            <consortium name="Lawrence Berkeley National Laboratory"/>
            <person name="Jagtap S.S."/>
            <person name="Liu J.-J."/>
            <person name="Walukiewicz H.E."/>
            <person name="Pangilinan J."/>
            <person name="Lipzen A."/>
            <person name="Ahrendt S."/>
            <person name="Koriabine M."/>
            <person name="Cobaugh K."/>
            <person name="Salamov A."/>
            <person name="Yoshinaga Y."/>
            <person name="Ng V."/>
            <person name="Daum C."/>
            <person name="Grigoriev I.V."/>
            <person name="Slininger P.J."/>
            <person name="Dien B.S."/>
            <person name="Jin Y.-S."/>
            <person name="Rao C.V."/>
        </authorList>
    </citation>
    <scope>NUCLEOTIDE SEQUENCE</scope>
    <source>
        <strain evidence="6">NRRL Y-64009</strain>
    </source>
</reference>
<accession>A0AAD7VU69</accession>
<evidence type="ECO:0000313" key="6">
    <source>
        <dbReference type="EMBL" id="KAJ8102817.1"/>
    </source>
</evidence>
<gene>
    <name evidence="6" type="ORF">POJ06DRAFT_299122</name>
</gene>
<dbReference type="RefSeq" id="XP_056046267.1">
    <property type="nucleotide sequence ID" value="XM_056190668.1"/>
</dbReference>
<dbReference type="GO" id="GO:0000076">
    <property type="term" value="P:DNA replication checkpoint signaling"/>
    <property type="evidence" value="ECO:0007669"/>
    <property type="project" value="TreeGrafter"/>
</dbReference>
<dbReference type="InterPro" id="IPR045173">
    <property type="entry name" value="Cdt1"/>
</dbReference>
<dbReference type="InterPro" id="IPR038090">
    <property type="entry name" value="Cdt1_C_WH_dom_sf"/>
</dbReference>
<evidence type="ECO:0008006" key="8">
    <source>
        <dbReference type="Google" id="ProtNLM"/>
    </source>
</evidence>
<evidence type="ECO:0000256" key="1">
    <source>
        <dbReference type="ARBA" id="ARBA00008356"/>
    </source>
</evidence>
<dbReference type="GO" id="GO:0070182">
    <property type="term" value="F:DNA polymerase binding"/>
    <property type="evidence" value="ECO:0007669"/>
    <property type="project" value="TreeGrafter"/>
</dbReference>
<dbReference type="InterPro" id="IPR032054">
    <property type="entry name" value="Cdt1_C"/>
</dbReference>
<evidence type="ECO:0000313" key="7">
    <source>
        <dbReference type="Proteomes" id="UP001217417"/>
    </source>
</evidence>
<dbReference type="Gene3D" id="1.10.10.1420">
    <property type="entry name" value="DNA replication factor Cdt1, C-terminal WH domain"/>
    <property type="match status" value="1"/>
</dbReference>
<dbReference type="GO" id="GO:0030174">
    <property type="term" value="P:regulation of DNA-templated DNA replication initiation"/>
    <property type="evidence" value="ECO:0007669"/>
    <property type="project" value="InterPro"/>
</dbReference>
<organism evidence="6 7">
    <name type="scientific">Lipomyces tetrasporus</name>
    <dbReference type="NCBI Taxonomy" id="54092"/>
    <lineage>
        <taxon>Eukaryota</taxon>
        <taxon>Fungi</taxon>
        <taxon>Dikarya</taxon>
        <taxon>Ascomycota</taxon>
        <taxon>Saccharomycotina</taxon>
        <taxon>Lipomycetes</taxon>
        <taxon>Lipomycetales</taxon>
        <taxon>Lipomycetaceae</taxon>
        <taxon>Lipomyces</taxon>
    </lineage>
</organism>
<feature type="domain" description="CDT1 Geminin-binding" evidence="4">
    <location>
        <begin position="110"/>
        <end position="152"/>
    </location>
</feature>
<proteinExistence type="inferred from homology"/>
<dbReference type="GeneID" id="80885834"/>
<keyword evidence="2" id="KW-0131">Cell cycle</keyword>
<comment type="caution">
    <text evidence="6">The sequence shown here is derived from an EMBL/GenBank/DDBJ whole genome shotgun (WGS) entry which is preliminary data.</text>
</comment>
<dbReference type="Pfam" id="PF08839">
    <property type="entry name" value="CDT1"/>
    <property type="match status" value="1"/>
</dbReference>
<dbReference type="GO" id="GO:0071163">
    <property type="term" value="P:DNA replication preinitiation complex assembly"/>
    <property type="evidence" value="ECO:0007669"/>
    <property type="project" value="InterPro"/>
</dbReference>
<evidence type="ECO:0000256" key="3">
    <source>
        <dbReference type="SAM" id="MobiDB-lite"/>
    </source>
</evidence>
<dbReference type="Pfam" id="PF16679">
    <property type="entry name" value="CDT1_C"/>
    <property type="match status" value="1"/>
</dbReference>
<evidence type="ECO:0000256" key="2">
    <source>
        <dbReference type="ARBA" id="ARBA00023306"/>
    </source>
</evidence>
<dbReference type="EMBL" id="JARPMG010000002">
    <property type="protein sequence ID" value="KAJ8102817.1"/>
    <property type="molecule type" value="Genomic_DNA"/>
</dbReference>